<evidence type="ECO:0000313" key="4">
    <source>
        <dbReference type="Proteomes" id="UP000315995"/>
    </source>
</evidence>
<dbReference type="PANTHER" id="PTHR13947:SF37">
    <property type="entry name" value="LD18367P"/>
    <property type="match status" value="1"/>
</dbReference>
<dbReference type="CDD" id="cd04301">
    <property type="entry name" value="NAT_SF"/>
    <property type="match status" value="1"/>
</dbReference>
<name>A0A4Y6PN15_PERCE</name>
<reference evidence="3 4" key="1">
    <citation type="submission" date="2019-06" db="EMBL/GenBank/DDBJ databases">
        <title>Persicimonas caeni gen. nov., sp. nov., a predatory bacterium isolated from solar saltern.</title>
        <authorList>
            <person name="Wang S."/>
        </authorList>
    </citation>
    <scope>NUCLEOTIDE SEQUENCE [LARGE SCALE GENOMIC DNA]</scope>
    <source>
        <strain evidence="3 4">YN101</strain>
    </source>
</reference>
<dbReference type="Proteomes" id="UP000315995">
    <property type="component" value="Chromosome"/>
</dbReference>
<proteinExistence type="predicted"/>
<dbReference type="OrthoDB" id="95438at2"/>
<keyword evidence="4" id="KW-1185">Reference proteome</keyword>
<dbReference type="SUPFAM" id="SSF55729">
    <property type="entry name" value="Acyl-CoA N-acyltransferases (Nat)"/>
    <property type="match status" value="1"/>
</dbReference>
<organism evidence="3 4">
    <name type="scientific">Persicimonas caeni</name>
    <dbReference type="NCBI Taxonomy" id="2292766"/>
    <lineage>
        <taxon>Bacteria</taxon>
        <taxon>Deltaproteobacteria</taxon>
        <taxon>Bradymonadales</taxon>
        <taxon>Bradymonadaceae</taxon>
        <taxon>Persicimonas</taxon>
    </lineage>
</organism>
<dbReference type="PROSITE" id="PS51186">
    <property type="entry name" value="GNAT"/>
    <property type="match status" value="1"/>
</dbReference>
<accession>A0A4Y6PN15</accession>
<sequence>MDTSNVSDTADIVYGEPRTEDSEAIGRLFFEDMTDLGVHKTREEMNDLAQQVIAASQSDPAECICWVARPGADGEPCGVLLANFNWSLKFAGRALWIEELYVTPKFRRRGIGRELVAQVLDYAEDHGFKGVDLEAYQGNTPASVLYRTMGFHRLGRERFYYRLGSQEFL</sequence>
<feature type="domain" description="N-acetyltransferase" evidence="2">
    <location>
        <begin position="12"/>
        <end position="169"/>
    </location>
</feature>
<dbReference type="Pfam" id="PF00583">
    <property type="entry name" value="Acetyltransf_1"/>
    <property type="match status" value="1"/>
</dbReference>
<evidence type="ECO:0000256" key="1">
    <source>
        <dbReference type="ARBA" id="ARBA00022679"/>
    </source>
</evidence>
<dbReference type="InterPro" id="IPR000182">
    <property type="entry name" value="GNAT_dom"/>
</dbReference>
<evidence type="ECO:0000313" key="3">
    <source>
        <dbReference type="EMBL" id="QDG49205.1"/>
    </source>
</evidence>
<accession>A0A5B8Y327</accession>
<dbReference type="InterPro" id="IPR016181">
    <property type="entry name" value="Acyl_CoA_acyltransferase"/>
</dbReference>
<protein>
    <submittedName>
        <fullName evidence="3">GNAT family N-acetyltransferase</fullName>
    </submittedName>
</protein>
<gene>
    <name evidence="3" type="ORF">FIV42_00155</name>
</gene>
<dbReference type="PANTHER" id="PTHR13947">
    <property type="entry name" value="GNAT FAMILY N-ACETYLTRANSFERASE"/>
    <property type="match status" value="1"/>
</dbReference>
<keyword evidence="1 3" id="KW-0808">Transferase</keyword>
<dbReference type="GO" id="GO:0008080">
    <property type="term" value="F:N-acetyltransferase activity"/>
    <property type="evidence" value="ECO:0007669"/>
    <property type="project" value="InterPro"/>
</dbReference>
<dbReference type="EMBL" id="CP041186">
    <property type="protein sequence ID" value="QDG49205.1"/>
    <property type="molecule type" value="Genomic_DNA"/>
</dbReference>
<dbReference type="InterPro" id="IPR050769">
    <property type="entry name" value="NAT_camello-type"/>
</dbReference>
<dbReference type="AlphaFoldDB" id="A0A4Y6PN15"/>
<evidence type="ECO:0000259" key="2">
    <source>
        <dbReference type="PROSITE" id="PS51186"/>
    </source>
</evidence>
<dbReference type="Gene3D" id="3.40.630.30">
    <property type="match status" value="1"/>
</dbReference>